<dbReference type="GO" id="GO:0006508">
    <property type="term" value="P:proteolysis"/>
    <property type="evidence" value="ECO:0007669"/>
    <property type="project" value="InterPro"/>
</dbReference>
<evidence type="ECO:0000256" key="2">
    <source>
        <dbReference type="ARBA" id="ARBA00022801"/>
    </source>
</evidence>
<dbReference type="SUPFAM" id="SSF53474">
    <property type="entry name" value="alpha/beta-Hydrolases"/>
    <property type="match status" value="1"/>
</dbReference>
<keyword evidence="5" id="KW-1185">Reference proteome</keyword>
<dbReference type="GO" id="GO:0008233">
    <property type="term" value="F:peptidase activity"/>
    <property type="evidence" value="ECO:0007669"/>
    <property type="project" value="InterPro"/>
</dbReference>
<dbReference type="PANTHER" id="PTHR43798:SF33">
    <property type="entry name" value="HYDROLASE, PUTATIVE (AFU_ORTHOLOGUE AFUA_2G14860)-RELATED"/>
    <property type="match status" value="1"/>
</dbReference>
<keyword evidence="2" id="KW-0378">Hydrolase</keyword>
<evidence type="ECO:0000313" key="4">
    <source>
        <dbReference type="EMBL" id="SDA69268.1"/>
    </source>
</evidence>
<dbReference type="InterPro" id="IPR000073">
    <property type="entry name" value="AB_hydrolase_1"/>
</dbReference>
<dbReference type="OrthoDB" id="9796770at2"/>
<dbReference type="STRING" id="279824.SAMN03080617_01744"/>
<dbReference type="PRINTS" id="PR00793">
    <property type="entry name" value="PROAMNOPTASE"/>
</dbReference>
<dbReference type="Gene3D" id="3.40.50.1820">
    <property type="entry name" value="alpha/beta hydrolase"/>
    <property type="match status" value="1"/>
</dbReference>
<dbReference type="PANTHER" id="PTHR43798">
    <property type="entry name" value="MONOACYLGLYCEROL LIPASE"/>
    <property type="match status" value="1"/>
</dbReference>
<gene>
    <name evidence="4" type="ORF">SAMN03080617_01744</name>
</gene>
<protein>
    <submittedName>
        <fullName evidence="4">Proline iminopeptidase</fullName>
    </submittedName>
</protein>
<dbReference type="Pfam" id="PF00561">
    <property type="entry name" value="Abhydrolase_1"/>
    <property type="match status" value="1"/>
</dbReference>
<dbReference type="InterPro" id="IPR029058">
    <property type="entry name" value="AB_hydrolase_fold"/>
</dbReference>
<name>A0A1G5XFP2_9BACT</name>
<proteinExistence type="inferred from homology"/>
<reference evidence="5" key="1">
    <citation type="submission" date="2016-10" db="EMBL/GenBank/DDBJ databases">
        <authorList>
            <person name="Varghese N."/>
            <person name="Submissions S."/>
        </authorList>
    </citation>
    <scope>NUCLEOTIDE SEQUENCE [LARGE SCALE GENOMIC DNA]</scope>
    <source>
        <strain evidence="5">DSM 22703</strain>
    </source>
</reference>
<feature type="domain" description="AB hydrolase-1" evidence="3">
    <location>
        <begin position="51"/>
        <end position="313"/>
    </location>
</feature>
<evidence type="ECO:0000313" key="5">
    <source>
        <dbReference type="Proteomes" id="UP000198756"/>
    </source>
</evidence>
<organism evidence="4 5">
    <name type="scientific">Algoriphagus alkaliphilus</name>
    <dbReference type="NCBI Taxonomy" id="279824"/>
    <lineage>
        <taxon>Bacteria</taxon>
        <taxon>Pseudomonadati</taxon>
        <taxon>Bacteroidota</taxon>
        <taxon>Cytophagia</taxon>
        <taxon>Cytophagales</taxon>
        <taxon>Cyclobacteriaceae</taxon>
        <taxon>Algoriphagus</taxon>
    </lineage>
</organism>
<dbReference type="EMBL" id="FMXE01000010">
    <property type="protein sequence ID" value="SDA69268.1"/>
    <property type="molecule type" value="Genomic_DNA"/>
</dbReference>
<evidence type="ECO:0000256" key="1">
    <source>
        <dbReference type="ARBA" id="ARBA00010088"/>
    </source>
</evidence>
<accession>A0A1G5XFP2</accession>
<dbReference type="AlphaFoldDB" id="A0A1G5XFP2"/>
<dbReference type="GO" id="GO:0016020">
    <property type="term" value="C:membrane"/>
    <property type="evidence" value="ECO:0007669"/>
    <property type="project" value="TreeGrafter"/>
</dbReference>
<evidence type="ECO:0000259" key="3">
    <source>
        <dbReference type="Pfam" id="PF00561"/>
    </source>
</evidence>
<sequence>MVENERNLRQMRNLILSIILLLTYSYCLGQNLKTFNNGPLKLYYEEYGKGPALYILSGGPGEAPEHPYRQIVDSLKSFYTCILMHQRGSGKSRDIPIDHTTISIKNYTQDIDLLRRHRGDKIVTLLGISWGGLLAMNYAILHPENVSNLILVSSAPPSYTVWNVLYDNQFARRSKPELDSMAVLQKLFSTKTERELDSLKLVAQNCKEVVAYKEFIALHVRAMYYDRSKISKKNFNDLFYSFNFQPIPIIDKEILETKWDITSELKKLKTPALIVYGRQDDQGESTFYLQKESLRFSETHVIEKCGHEILEEQPAEFFKILMDYVKRTRN</sequence>
<dbReference type="InterPro" id="IPR002410">
    <property type="entry name" value="Peptidase_S33"/>
</dbReference>
<dbReference type="Proteomes" id="UP000198756">
    <property type="component" value="Unassembled WGS sequence"/>
</dbReference>
<comment type="similarity">
    <text evidence="1">Belongs to the peptidase S33 family.</text>
</comment>
<dbReference type="InterPro" id="IPR050266">
    <property type="entry name" value="AB_hydrolase_sf"/>
</dbReference>